<dbReference type="AlphaFoldDB" id="A0A382SX39"/>
<dbReference type="InterPro" id="IPR045079">
    <property type="entry name" value="Oxoprolinase-like"/>
</dbReference>
<protein>
    <recommendedName>
        <fullName evidence="1">Hydantoinase/oxoprolinase N-terminal domain-containing protein</fullName>
    </recommendedName>
</protein>
<dbReference type="Pfam" id="PF05378">
    <property type="entry name" value="Hydant_A_N"/>
    <property type="match status" value="1"/>
</dbReference>
<dbReference type="PANTHER" id="PTHR11365:SF23">
    <property type="entry name" value="HYPOTHETICAL 5-OXOPROLINASE (EUROFUNG)-RELATED"/>
    <property type="match status" value="1"/>
</dbReference>
<reference evidence="2" key="1">
    <citation type="submission" date="2018-05" db="EMBL/GenBank/DDBJ databases">
        <authorList>
            <person name="Lanie J.A."/>
            <person name="Ng W.-L."/>
            <person name="Kazmierczak K.M."/>
            <person name="Andrzejewski T.M."/>
            <person name="Davidsen T.M."/>
            <person name="Wayne K.J."/>
            <person name="Tettelin H."/>
            <person name="Glass J.I."/>
            <person name="Rusch D."/>
            <person name="Podicherti R."/>
            <person name="Tsui H.-C.T."/>
            <person name="Winkler M.E."/>
        </authorList>
    </citation>
    <scope>NUCLEOTIDE SEQUENCE</scope>
</reference>
<dbReference type="PANTHER" id="PTHR11365">
    <property type="entry name" value="5-OXOPROLINASE RELATED"/>
    <property type="match status" value="1"/>
</dbReference>
<name>A0A382SX39_9ZZZZ</name>
<feature type="domain" description="Hydantoinase/oxoprolinase N-terminal" evidence="1">
    <location>
        <begin position="2"/>
        <end position="130"/>
    </location>
</feature>
<feature type="non-terminal residue" evidence="2">
    <location>
        <position position="131"/>
    </location>
</feature>
<gene>
    <name evidence="2" type="ORF">METZ01_LOCUS367308</name>
</gene>
<evidence type="ECO:0000259" key="1">
    <source>
        <dbReference type="Pfam" id="PF05378"/>
    </source>
</evidence>
<sequence length="131" mass="14398">VRTWKTLSTPHQPAQAVLSGLSGSDIQLLHGSTIATNAILERKGSKTILITTTGFQDLLQIRRQERDNCYDLTPSRTAHVTSSNETISVNERIDANGQVIIPLTEKEISRVLNLALKSGAETFAICFLFSF</sequence>
<dbReference type="InterPro" id="IPR008040">
    <property type="entry name" value="Hydant_A_N"/>
</dbReference>
<dbReference type="GO" id="GO:0017168">
    <property type="term" value="F:5-oxoprolinase (ATP-hydrolyzing) activity"/>
    <property type="evidence" value="ECO:0007669"/>
    <property type="project" value="TreeGrafter"/>
</dbReference>
<proteinExistence type="predicted"/>
<accession>A0A382SX39</accession>
<evidence type="ECO:0000313" key="2">
    <source>
        <dbReference type="EMBL" id="SVD14454.1"/>
    </source>
</evidence>
<dbReference type="GO" id="GO:0006749">
    <property type="term" value="P:glutathione metabolic process"/>
    <property type="evidence" value="ECO:0007669"/>
    <property type="project" value="TreeGrafter"/>
</dbReference>
<organism evidence="2">
    <name type="scientific">marine metagenome</name>
    <dbReference type="NCBI Taxonomy" id="408172"/>
    <lineage>
        <taxon>unclassified sequences</taxon>
        <taxon>metagenomes</taxon>
        <taxon>ecological metagenomes</taxon>
    </lineage>
</organism>
<feature type="non-terminal residue" evidence="2">
    <location>
        <position position="1"/>
    </location>
</feature>
<dbReference type="EMBL" id="UINC01132254">
    <property type="protein sequence ID" value="SVD14454.1"/>
    <property type="molecule type" value="Genomic_DNA"/>
</dbReference>
<dbReference type="GO" id="GO:0005829">
    <property type="term" value="C:cytosol"/>
    <property type="evidence" value="ECO:0007669"/>
    <property type="project" value="TreeGrafter"/>
</dbReference>